<gene>
    <name evidence="2" type="ORF">B9G98_02382</name>
</gene>
<evidence type="ECO:0000313" key="3">
    <source>
        <dbReference type="Proteomes" id="UP000238350"/>
    </source>
</evidence>
<feature type="compositionally biased region" description="Low complexity" evidence="1">
    <location>
        <begin position="408"/>
        <end position="447"/>
    </location>
</feature>
<accession>A0A2T0FID8</accession>
<dbReference type="Proteomes" id="UP000238350">
    <property type="component" value="Unassembled WGS sequence"/>
</dbReference>
<evidence type="ECO:0000313" key="2">
    <source>
        <dbReference type="EMBL" id="PRT54762.1"/>
    </source>
</evidence>
<proteinExistence type="predicted"/>
<reference evidence="2 3" key="1">
    <citation type="submission" date="2017-04" db="EMBL/GenBank/DDBJ databases">
        <title>Genome sequencing of [Candida] sorbophila.</title>
        <authorList>
            <person name="Ahn J.O."/>
        </authorList>
    </citation>
    <scope>NUCLEOTIDE SEQUENCE [LARGE SCALE GENOMIC DNA]</scope>
    <source>
        <strain evidence="2 3">DS02</strain>
    </source>
</reference>
<protein>
    <submittedName>
        <fullName evidence="2">Titin</fullName>
    </submittedName>
</protein>
<feature type="region of interest" description="Disordered" evidence="1">
    <location>
        <begin position="402"/>
        <end position="447"/>
    </location>
</feature>
<dbReference type="GeneID" id="36516130"/>
<dbReference type="AlphaFoldDB" id="A0A2T0FID8"/>
<dbReference type="EMBL" id="NDIQ01000021">
    <property type="protein sequence ID" value="PRT54762.1"/>
    <property type="molecule type" value="Genomic_DNA"/>
</dbReference>
<organism evidence="2 3">
    <name type="scientific">Wickerhamiella sorbophila</name>
    <dbReference type="NCBI Taxonomy" id="45607"/>
    <lineage>
        <taxon>Eukaryota</taxon>
        <taxon>Fungi</taxon>
        <taxon>Dikarya</taxon>
        <taxon>Ascomycota</taxon>
        <taxon>Saccharomycotina</taxon>
        <taxon>Dipodascomycetes</taxon>
        <taxon>Dipodascales</taxon>
        <taxon>Trichomonascaceae</taxon>
        <taxon>Wickerhamiella</taxon>
    </lineage>
</organism>
<sequence>MGQTSAVPSASGSAVPSGSAPASASDSAVPSGSAPASAPGSDVPSGSVPASAPGSDVPSGSAPASAPDSAAPSGSASASAPGSAAPSGSASASAPGSDVPSGSAPASAPDSAAPSGSASASAPGSAVPSGSASASAPGSAAPSGSVPASAPGSDVPSGSAPASAPDSAAPSGSASASAPGSAAPSGSASASAPGSAAPSGSAPGSASGSGSPSRSAPGASASSVPSGWATYPLPPVSCPPPSKDTIAGWFAGIKSAIDVLIGSPSKILDLAKGVEDVICALGDAKSKSPSIVDIKPDLVELTSVAGKISSGLIDLAGRADSISTDITARSLFARADTTLPKYIEDLLNGVVDMIFQFEAAVTASGDCADYSTLSSNVVLLGSAMSSLEAAYSVSSPIPPTLAPDCPMTATPSSNGTSSGAPTSGPSSGPSSGVPSGPASGPSSGTPSETPCPTCPPIPCPTCIPVCTASPCLPVCEVCKVVPTVVETLTTYCSGPTTICFNDVCHTATAETTLTITDCPCTIYTAVTPSPLPSVHRTIIETLTLGGNTVVATHTIGAVPTVVETVTINGSPVISTRTLAGVPTLTAGEATVAPVQSGAAAPGVSGIPVGPGAGNSGIVAANGASSLTASLMVVFAALFTFF</sequence>
<feature type="region of interest" description="Disordered" evidence="1">
    <location>
        <begin position="1"/>
        <end position="225"/>
    </location>
</feature>
<dbReference type="STRING" id="45607.A0A2T0FID8"/>
<dbReference type="RefSeq" id="XP_024664707.1">
    <property type="nucleotide sequence ID" value="XM_024808939.1"/>
</dbReference>
<name>A0A2T0FID8_9ASCO</name>
<keyword evidence="3" id="KW-1185">Reference proteome</keyword>
<evidence type="ECO:0000256" key="1">
    <source>
        <dbReference type="SAM" id="MobiDB-lite"/>
    </source>
</evidence>
<comment type="caution">
    <text evidence="2">The sequence shown here is derived from an EMBL/GenBank/DDBJ whole genome shotgun (WGS) entry which is preliminary data.</text>
</comment>